<dbReference type="AlphaFoldDB" id="A0A239YHU0"/>
<organism evidence="2 3">
    <name type="scientific">Mammaliicoccus stepanovicii</name>
    <dbReference type="NCBI Taxonomy" id="643214"/>
    <lineage>
        <taxon>Bacteria</taxon>
        <taxon>Bacillati</taxon>
        <taxon>Bacillota</taxon>
        <taxon>Bacilli</taxon>
        <taxon>Bacillales</taxon>
        <taxon>Staphylococcaceae</taxon>
        <taxon>Mammaliicoccus</taxon>
    </lineage>
</organism>
<dbReference type="Pfam" id="PF00583">
    <property type="entry name" value="Acetyltransf_1"/>
    <property type="match status" value="1"/>
</dbReference>
<evidence type="ECO:0000259" key="1">
    <source>
        <dbReference type="PROSITE" id="PS51186"/>
    </source>
</evidence>
<name>A0A239YHU0_9STAP</name>
<dbReference type="CDD" id="cd04301">
    <property type="entry name" value="NAT_SF"/>
    <property type="match status" value="1"/>
</dbReference>
<dbReference type="KEGG" id="sste:SAMEA4384403_0401"/>
<dbReference type="InterPro" id="IPR000182">
    <property type="entry name" value="GNAT_dom"/>
</dbReference>
<dbReference type="SUPFAM" id="SSF55729">
    <property type="entry name" value="Acyl-CoA N-acyltransferases (Nat)"/>
    <property type="match status" value="1"/>
</dbReference>
<dbReference type="OrthoDB" id="9773249at2"/>
<dbReference type="PANTHER" id="PTHR43415:SF3">
    <property type="entry name" value="GNAT-FAMILY ACETYLTRANSFERASE"/>
    <property type="match status" value="1"/>
</dbReference>
<dbReference type="PROSITE" id="PS51186">
    <property type="entry name" value="GNAT"/>
    <property type="match status" value="1"/>
</dbReference>
<dbReference type="Proteomes" id="UP000242084">
    <property type="component" value="Chromosome 1"/>
</dbReference>
<gene>
    <name evidence="2" type="primary">ypeA</name>
    <name evidence="2" type="ORF">SAMEA4384403_00401</name>
</gene>
<dbReference type="InterPro" id="IPR016181">
    <property type="entry name" value="Acyl_CoA_acyltransferase"/>
</dbReference>
<keyword evidence="3" id="KW-1185">Reference proteome</keyword>
<dbReference type="Gene3D" id="3.40.630.30">
    <property type="match status" value="1"/>
</dbReference>
<feature type="domain" description="N-acetyltransferase" evidence="1">
    <location>
        <begin position="3"/>
        <end position="167"/>
    </location>
</feature>
<reference evidence="2 3" key="1">
    <citation type="submission" date="2017-06" db="EMBL/GenBank/DDBJ databases">
        <authorList>
            <consortium name="Pathogen Informatics"/>
        </authorList>
    </citation>
    <scope>NUCLEOTIDE SEQUENCE [LARGE SCALE GENOMIC DNA]</scope>
    <source>
        <strain evidence="2 3">NCTC13839</strain>
    </source>
</reference>
<dbReference type="PANTHER" id="PTHR43415">
    <property type="entry name" value="SPERMIDINE N(1)-ACETYLTRANSFERASE"/>
    <property type="match status" value="1"/>
</dbReference>
<proteinExistence type="predicted"/>
<keyword evidence="2" id="KW-0012">Acyltransferase</keyword>
<accession>A0A239YHU0</accession>
<dbReference type="GO" id="GO:0016747">
    <property type="term" value="F:acyltransferase activity, transferring groups other than amino-acyl groups"/>
    <property type="evidence" value="ECO:0007669"/>
    <property type="project" value="InterPro"/>
</dbReference>
<evidence type="ECO:0000313" key="2">
    <source>
        <dbReference type="EMBL" id="SNV57986.1"/>
    </source>
</evidence>
<dbReference type="EC" id="2.3.1.-" evidence="2"/>
<dbReference type="EMBL" id="LT906462">
    <property type="protein sequence ID" value="SNV57986.1"/>
    <property type="molecule type" value="Genomic_DNA"/>
</dbReference>
<evidence type="ECO:0000313" key="3">
    <source>
        <dbReference type="Proteomes" id="UP000242084"/>
    </source>
</evidence>
<keyword evidence="2" id="KW-0808">Transferase</keyword>
<sequence>MKEIIREIRINDVENFNHLLDSVINQSEYLLFNPGEHQFSIQHQTSFLEEMITTSNSTIIVAELNDTLIGYVTIQGGKTKRNKHAAKIAMGLLPSFRNKGIGYKLLQETEAWAIRRQLHRLELTVVTENEPAYRLYEKFGFKIEGKKDETLYFNDKYYDEFMMAKIL</sequence>
<dbReference type="RefSeq" id="WP_095086010.1">
    <property type="nucleotide sequence ID" value="NZ_BMDM01000003.1"/>
</dbReference>
<protein>
    <submittedName>
        <fullName evidence="2">Acetyltransferase GNAT family</fullName>
        <ecNumber evidence="2">2.3.1.-</ecNumber>
    </submittedName>
</protein>